<dbReference type="NCBIfam" id="NF009372">
    <property type="entry name" value="PRK12735.1"/>
    <property type="match status" value="1"/>
</dbReference>
<dbReference type="Pfam" id="PF00009">
    <property type="entry name" value="GTP_EFTU"/>
    <property type="match status" value="1"/>
</dbReference>
<dbReference type="InterPro" id="IPR004161">
    <property type="entry name" value="EFTu-like_2"/>
</dbReference>
<keyword evidence="7" id="KW-0963">Cytoplasm</keyword>
<dbReference type="InterPro" id="IPR009000">
    <property type="entry name" value="Transl_B-barrel_sf"/>
</dbReference>
<evidence type="ECO:0000256" key="1">
    <source>
        <dbReference type="ARBA" id="ARBA00007249"/>
    </source>
</evidence>
<feature type="domain" description="Tr-type G" evidence="8">
    <location>
        <begin position="10"/>
        <end position="213"/>
    </location>
</feature>
<dbReference type="InterPro" id="IPR031157">
    <property type="entry name" value="G_TR_CS"/>
</dbReference>
<dbReference type="NCBIfam" id="NF009373">
    <property type="entry name" value="PRK12736.1"/>
    <property type="match status" value="1"/>
</dbReference>
<feature type="binding site" evidence="7">
    <location>
        <begin position="136"/>
        <end position="139"/>
    </location>
    <ligand>
        <name>GTP</name>
        <dbReference type="ChEBI" id="CHEBI:37565"/>
    </ligand>
</feature>
<dbReference type="PROSITE" id="PS00301">
    <property type="entry name" value="G_TR_1"/>
    <property type="match status" value="1"/>
</dbReference>
<dbReference type="PANTHER" id="PTHR43721:SF22">
    <property type="entry name" value="ELONGATION FACTOR TU, MITOCHONDRIAL"/>
    <property type="match status" value="1"/>
</dbReference>
<keyword evidence="4 7" id="KW-0648">Protein biosynthesis</keyword>
<name>W0FL29_9BACT</name>
<dbReference type="NCBIfam" id="TIGR00231">
    <property type="entry name" value="small_GTP"/>
    <property type="match status" value="1"/>
</dbReference>
<dbReference type="NCBIfam" id="NF000766">
    <property type="entry name" value="PRK00049.1"/>
    <property type="match status" value="1"/>
</dbReference>
<evidence type="ECO:0000256" key="7">
    <source>
        <dbReference type="HAMAP-Rule" id="MF_00118"/>
    </source>
</evidence>
<dbReference type="CDD" id="cd03697">
    <property type="entry name" value="EFTU_II"/>
    <property type="match status" value="1"/>
</dbReference>
<sequence>MAKGRYERTKPHVNIGTIGHVDHGKTTLTAAITMTLAQKGEAQAMRYDEIDKAPEEKARGITINTAHVEYETAKRHYAHVDCPGHADYVKNMITGAAQMDGAILVVSAPDGPMPQTREHILLARQVGVPYIVVFMNKTDMMDDEELLELVEMEIRELLSSYDFPGDEIPIIKGSALKTLEYLQNGGTDVDNAPECKCIWELMDAVDSYIPEPKRATDQPFLMPVEDVFSISGRGTVATGRVERGTVKVSDQVDIVGLMDEPRHTVVTGVEMFHKLLDQAEAGDNIGALLRGIQRNEVERGQVLAKPGSIHPHTHCIGQVYVLTKEEGGRHTPFFNGYRPQFYFRTTDVTGNIKLPEGVEMVMPGDNIDMEITLITPIAMEQGLRFAIREGGRTVGSGVVAKVIE</sequence>
<dbReference type="GO" id="GO:0003746">
    <property type="term" value="F:translation elongation factor activity"/>
    <property type="evidence" value="ECO:0007669"/>
    <property type="project" value="UniProtKB-UniRule"/>
</dbReference>
<comment type="subunit">
    <text evidence="7">Monomer.</text>
</comment>
<dbReference type="PROSITE" id="PS51722">
    <property type="entry name" value="G_TR_2"/>
    <property type="match status" value="1"/>
</dbReference>
<evidence type="ECO:0000256" key="2">
    <source>
        <dbReference type="ARBA" id="ARBA00022741"/>
    </source>
</evidence>
<dbReference type="EMBL" id="KC246786">
    <property type="protein sequence ID" value="AHF24164.1"/>
    <property type="molecule type" value="Genomic_DNA"/>
</dbReference>
<dbReference type="InterPro" id="IPR050055">
    <property type="entry name" value="EF-Tu_GTPase"/>
</dbReference>
<dbReference type="InterPro" id="IPR005225">
    <property type="entry name" value="Small_GTP-bd"/>
</dbReference>
<comment type="similarity">
    <text evidence="1 7">Belongs to the TRAFAC class translation factor GTPase superfamily. Classic translation factor GTPase family. EF-Tu/EF-1A subfamily.</text>
</comment>
<dbReference type="CDD" id="cd03707">
    <property type="entry name" value="EFTU_III"/>
    <property type="match status" value="1"/>
</dbReference>
<dbReference type="InterPro" id="IPR004160">
    <property type="entry name" value="Transl_elong_EFTu/EF1A_C"/>
</dbReference>
<evidence type="ECO:0000313" key="9">
    <source>
        <dbReference type="EMBL" id="AHF24164.1"/>
    </source>
</evidence>
<dbReference type="SUPFAM" id="SSF52540">
    <property type="entry name" value="P-loop containing nucleoside triphosphate hydrolases"/>
    <property type="match status" value="1"/>
</dbReference>
<evidence type="ECO:0000256" key="5">
    <source>
        <dbReference type="ARBA" id="ARBA00023134"/>
    </source>
</evidence>
<keyword evidence="3 7" id="KW-0251">Elongation factor</keyword>
<evidence type="ECO:0000259" key="8">
    <source>
        <dbReference type="PROSITE" id="PS51722"/>
    </source>
</evidence>
<dbReference type="CDD" id="cd01884">
    <property type="entry name" value="EF_Tu"/>
    <property type="match status" value="1"/>
</dbReference>
<feature type="binding site" evidence="7">
    <location>
        <begin position="81"/>
        <end position="85"/>
    </location>
    <ligand>
        <name>GTP</name>
        <dbReference type="ChEBI" id="CHEBI:37565"/>
    </ligand>
</feature>
<dbReference type="GO" id="GO:0005829">
    <property type="term" value="C:cytosol"/>
    <property type="evidence" value="ECO:0007669"/>
    <property type="project" value="TreeGrafter"/>
</dbReference>
<dbReference type="InterPro" id="IPR000795">
    <property type="entry name" value="T_Tr_GTP-bd_dom"/>
</dbReference>
<evidence type="ECO:0000256" key="3">
    <source>
        <dbReference type="ARBA" id="ARBA00022768"/>
    </source>
</evidence>
<accession>W0FL29</accession>
<dbReference type="FunFam" id="2.40.30.10:FF:000001">
    <property type="entry name" value="Elongation factor Tu"/>
    <property type="match status" value="1"/>
</dbReference>
<feature type="binding site" evidence="7">
    <location>
        <begin position="19"/>
        <end position="26"/>
    </location>
    <ligand>
        <name>GTP</name>
        <dbReference type="ChEBI" id="CHEBI:37565"/>
    </ligand>
</feature>
<dbReference type="HAMAP" id="MF_00118_B">
    <property type="entry name" value="EF_Tu_B"/>
    <property type="match status" value="1"/>
</dbReference>
<keyword evidence="7" id="KW-0460">Magnesium</keyword>
<dbReference type="NCBIfam" id="TIGR00485">
    <property type="entry name" value="EF-Tu"/>
    <property type="match status" value="1"/>
</dbReference>
<dbReference type="GO" id="GO:0005525">
    <property type="term" value="F:GTP binding"/>
    <property type="evidence" value="ECO:0007669"/>
    <property type="project" value="UniProtKB-UniRule"/>
</dbReference>
<dbReference type="Pfam" id="PF03144">
    <property type="entry name" value="GTP_EFTU_D2"/>
    <property type="match status" value="1"/>
</dbReference>
<dbReference type="InterPro" id="IPR027417">
    <property type="entry name" value="P-loop_NTPase"/>
</dbReference>
<dbReference type="Gene3D" id="3.40.50.300">
    <property type="entry name" value="P-loop containing nucleotide triphosphate hydrolases"/>
    <property type="match status" value="1"/>
</dbReference>
<keyword evidence="7" id="KW-0479">Metal-binding</keyword>
<dbReference type="SUPFAM" id="SSF50465">
    <property type="entry name" value="EF-Tu/eEF-1alpha/eIF2-gamma C-terminal domain"/>
    <property type="match status" value="1"/>
</dbReference>
<keyword evidence="2 7" id="KW-0547">Nucleotide-binding</keyword>
<dbReference type="AlphaFoldDB" id="W0FL29"/>
<dbReference type="PRINTS" id="PR00315">
    <property type="entry name" value="ELONGATNFCT"/>
</dbReference>
<dbReference type="FunFam" id="3.40.50.300:FF:000003">
    <property type="entry name" value="Elongation factor Tu"/>
    <property type="match status" value="1"/>
</dbReference>
<organism evidence="9">
    <name type="scientific">uncultured bacterium Contig1831</name>
    <dbReference type="NCBI Taxonomy" id="1393521"/>
    <lineage>
        <taxon>Bacteria</taxon>
        <taxon>environmental samples</taxon>
    </lineage>
</organism>
<dbReference type="Pfam" id="PF03143">
    <property type="entry name" value="GTP_EFTU_D3"/>
    <property type="match status" value="1"/>
</dbReference>
<dbReference type="PANTHER" id="PTHR43721">
    <property type="entry name" value="ELONGATION FACTOR TU-RELATED"/>
    <property type="match status" value="1"/>
</dbReference>
<reference evidence="9" key="1">
    <citation type="journal article" date="2013" name="PLoS ONE">
        <title>Metagenomic insights into the carbohydrate-active enzymes carried by the microorganisms adhering to solid digesta in the rumen of cows.</title>
        <authorList>
            <person name="Wang L."/>
            <person name="Hatem A."/>
            <person name="Catalyurek U.V."/>
            <person name="Morrison M."/>
            <person name="Yu Z."/>
        </authorList>
    </citation>
    <scope>NUCLEOTIDE SEQUENCE</scope>
</reference>
<dbReference type="EC" id="3.6.5.3" evidence="7"/>
<keyword evidence="7" id="KW-0378">Hydrolase</keyword>
<comment type="subcellular location">
    <subcellularLocation>
        <location evidence="7">Cytoplasm</location>
    </subcellularLocation>
</comment>
<dbReference type="Gene3D" id="2.40.30.10">
    <property type="entry name" value="Translation factors"/>
    <property type="match status" value="2"/>
</dbReference>
<comment type="function">
    <text evidence="7">GTP hydrolase that promotes the GTP-dependent binding of aminoacyl-tRNA to the A-site of ribosomes during protein biosynthesis.</text>
</comment>
<dbReference type="GO" id="GO:0000287">
    <property type="term" value="F:magnesium ion binding"/>
    <property type="evidence" value="ECO:0007669"/>
    <property type="project" value="UniProtKB-UniRule"/>
</dbReference>
<keyword evidence="5 7" id="KW-0342">GTP-binding</keyword>
<dbReference type="InterPro" id="IPR004541">
    <property type="entry name" value="Transl_elong_EFTu/EF1A_bac/org"/>
</dbReference>
<dbReference type="InterPro" id="IPR033720">
    <property type="entry name" value="EFTU_2"/>
</dbReference>
<evidence type="ECO:0000256" key="4">
    <source>
        <dbReference type="ARBA" id="ARBA00022917"/>
    </source>
</evidence>
<protein>
    <recommendedName>
        <fullName evidence="6 7">Elongation factor Tu</fullName>
        <shortName evidence="7">EF-Tu</shortName>
        <ecNumber evidence="7">3.6.5.3</ecNumber>
    </recommendedName>
</protein>
<gene>
    <name evidence="7" type="primary">tuf</name>
</gene>
<feature type="binding site" evidence="7">
    <location>
        <position position="26"/>
    </location>
    <ligand>
        <name>Mg(2+)</name>
        <dbReference type="ChEBI" id="CHEBI:18420"/>
    </ligand>
</feature>
<dbReference type="InterPro" id="IPR009001">
    <property type="entry name" value="Transl_elong_EF1A/Init_IF2_C"/>
</dbReference>
<proteinExistence type="inferred from homology"/>
<dbReference type="SUPFAM" id="SSF50447">
    <property type="entry name" value="Translation proteins"/>
    <property type="match status" value="1"/>
</dbReference>
<dbReference type="GO" id="GO:0003924">
    <property type="term" value="F:GTPase activity"/>
    <property type="evidence" value="ECO:0007669"/>
    <property type="project" value="UniProtKB-UniRule"/>
</dbReference>
<evidence type="ECO:0000256" key="6">
    <source>
        <dbReference type="ARBA" id="ARBA00029554"/>
    </source>
</evidence>
<dbReference type="InterPro" id="IPR041709">
    <property type="entry name" value="EF-Tu_GTP-bd"/>
</dbReference>
<comment type="catalytic activity">
    <reaction evidence="7">
        <text>GTP + H2O = GDP + phosphate + H(+)</text>
        <dbReference type="Rhea" id="RHEA:19669"/>
        <dbReference type="ChEBI" id="CHEBI:15377"/>
        <dbReference type="ChEBI" id="CHEBI:15378"/>
        <dbReference type="ChEBI" id="CHEBI:37565"/>
        <dbReference type="ChEBI" id="CHEBI:43474"/>
        <dbReference type="ChEBI" id="CHEBI:58189"/>
        <dbReference type="EC" id="3.6.5.3"/>
    </reaction>
</comment>